<protein>
    <recommendedName>
        <fullName evidence="5 16">Dihydroorotate dehydrogenase (quinone), mitochondrial</fullName>
        <shortName evidence="16">DHOdehase</shortName>
        <ecNumber evidence="4 16">1.3.5.2</ecNumber>
    </recommendedName>
</protein>
<dbReference type="Gene3D" id="3.20.20.70">
    <property type="entry name" value="Aldolase class I"/>
    <property type="match status" value="1"/>
</dbReference>
<dbReference type="PANTHER" id="PTHR48109:SF4">
    <property type="entry name" value="DIHYDROOROTATE DEHYDROGENASE (QUINONE), MITOCHONDRIAL"/>
    <property type="match status" value="1"/>
</dbReference>
<evidence type="ECO:0000313" key="18">
    <source>
        <dbReference type="EMBL" id="KAK4525473.1"/>
    </source>
</evidence>
<feature type="domain" description="Dihydroorotate dehydrogenase catalytic" evidence="17">
    <location>
        <begin position="70"/>
        <end position="372"/>
    </location>
</feature>
<dbReference type="InterPro" id="IPR001295">
    <property type="entry name" value="Dihydroorotate_DH_CS"/>
</dbReference>
<dbReference type="AlphaFoldDB" id="A0AAV9IDR4"/>
<organism evidence="18 19">
    <name type="scientific">Galdieria yellowstonensis</name>
    <dbReference type="NCBI Taxonomy" id="3028027"/>
    <lineage>
        <taxon>Eukaryota</taxon>
        <taxon>Rhodophyta</taxon>
        <taxon>Bangiophyceae</taxon>
        <taxon>Galdieriales</taxon>
        <taxon>Galdieriaceae</taxon>
        <taxon>Galdieria</taxon>
    </lineage>
</organism>
<keyword evidence="9 16" id="KW-0999">Mitochondrion inner membrane</keyword>
<dbReference type="NCBIfam" id="NF003645">
    <property type="entry name" value="PRK05286.1-2"/>
    <property type="match status" value="1"/>
</dbReference>
<evidence type="ECO:0000256" key="16">
    <source>
        <dbReference type="RuleBase" id="RU361255"/>
    </source>
</evidence>
<comment type="similarity">
    <text evidence="3 16">Belongs to the dihydroorotate dehydrogenase family. Type 2 subfamily.</text>
</comment>
<dbReference type="GO" id="GO:0009220">
    <property type="term" value="P:pyrimidine ribonucleotide biosynthetic process"/>
    <property type="evidence" value="ECO:0007669"/>
    <property type="project" value="TreeGrafter"/>
</dbReference>
<dbReference type="NCBIfam" id="NF003652">
    <property type="entry name" value="PRK05286.2-5"/>
    <property type="match status" value="1"/>
</dbReference>
<dbReference type="GO" id="GO:0006207">
    <property type="term" value="P:'de novo' pyrimidine nucleobase biosynthetic process"/>
    <property type="evidence" value="ECO:0007669"/>
    <property type="project" value="InterPro"/>
</dbReference>
<reference evidence="18 19" key="1">
    <citation type="submission" date="2022-07" db="EMBL/GenBank/DDBJ databases">
        <title>Genome-wide signatures of adaptation to extreme environments.</title>
        <authorList>
            <person name="Cho C.H."/>
            <person name="Yoon H.S."/>
        </authorList>
    </citation>
    <scope>NUCLEOTIDE SEQUENCE [LARGE SCALE GENOMIC DNA]</scope>
    <source>
        <strain evidence="18 19">108.79 E11</strain>
    </source>
</reference>
<dbReference type="CDD" id="cd04738">
    <property type="entry name" value="DHOD_2_like"/>
    <property type="match status" value="1"/>
</dbReference>
<evidence type="ECO:0000256" key="4">
    <source>
        <dbReference type="ARBA" id="ARBA00012791"/>
    </source>
</evidence>
<dbReference type="Proteomes" id="UP001300502">
    <property type="component" value="Unassembled WGS sequence"/>
</dbReference>
<dbReference type="InterPro" id="IPR013785">
    <property type="entry name" value="Aldolase_TIM"/>
</dbReference>
<evidence type="ECO:0000256" key="3">
    <source>
        <dbReference type="ARBA" id="ARBA00005359"/>
    </source>
</evidence>
<dbReference type="PANTHER" id="PTHR48109">
    <property type="entry name" value="DIHYDROOROTATE DEHYDROGENASE (QUINONE), MITOCHONDRIAL-RELATED"/>
    <property type="match status" value="1"/>
</dbReference>
<keyword evidence="8 16" id="KW-0812">Transmembrane</keyword>
<keyword evidence="13 16" id="KW-0496">Mitochondrion</keyword>
<evidence type="ECO:0000313" key="19">
    <source>
        <dbReference type="Proteomes" id="UP001300502"/>
    </source>
</evidence>
<evidence type="ECO:0000256" key="10">
    <source>
        <dbReference type="ARBA" id="ARBA00022946"/>
    </source>
</evidence>
<dbReference type="FunFam" id="3.20.20.70:FF:000066">
    <property type="entry name" value="Dihydroorotate dehydrogenase (quinone), mitochondrial"/>
    <property type="match status" value="1"/>
</dbReference>
<evidence type="ECO:0000256" key="5">
    <source>
        <dbReference type="ARBA" id="ARBA00017599"/>
    </source>
</evidence>
<comment type="caution">
    <text evidence="18">The sequence shown here is derived from an EMBL/GenBank/DDBJ whole genome shotgun (WGS) entry which is preliminary data.</text>
</comment>
<dbReference type="InterPro" id="IPR005720">
    <property type="entry name" value="Dihydroorotate_DH_cat"/>
</dbReference>
<evidence type="ECO:0000256" key="1">
    <source>
        <dbReference type="ARBA" id="ARBA00004434"/>
    </source>
</evidence>
<evidence type="ECO:0000256" key="8">
    <source>
        <dbReference type="ARBA" id="ARBA00022692"/>
    </source>
</evidence>
<gene>
    <name evidence="18" type="ORF">GAYE_SCF12G3381</name>
</gene>
<feature type="transmembrane region" description="Helical" evidence="16">
    <location>
        <begin position="9"/>
        <end position="26"/>
    </location>
</feature>
<dbReference type="GO" id="GO:0005743">
    <property type="term" value="C:mitochondrial inner membrane"/>
    <property type="evidence" value="ECO:0007669"/>
    <property type="project" value="UniProtKB-SubCell"/>
</dbReference>
<keyword evidence="14 16" id="KW-0472">Membrane</keyword>
<keyword evidence="10" id="KW-0809">Transit peptide</keyword>
<evidence type="ECO:0000256" key="15">
    <source>
        <dbReference type="ARBA" id="ARBA00048639"/>
    </source>
</evidence>
<evidence type="ECO:0000256" key="14">
    <source>
        <dbReference type="ARBA" id="ARBA00023136"/>
    </source>
</evidence>
<evidence type="ECO:0000256" key="7">
    <source>
        <dbReference type="ARBA" id="ARBA00022643"/>
    </source>
</evidence>
<keyword evidence="7 16" id="KW-0288">FMN</keyword>
<dbReference type="EC" id="1.3.5.2" evidence="4 16"/>
<dbReference type="NCBIfam" id="TIGR01036">
    <property type="entry name" value="pyrD_sub2"/>
    <property type="match status" value="1"/>
</dbReference>
<dbReference type="PROSITE" id="PS00911">
    <property type="entry name" value="DHODEHASE_1"/>
    <property type="match status" value="1"/>
</dbReference>
<keyword evidence="6 16" id="KW-0285">Flavoprotein</keyword>
<evidence type="ECO:0000256" key="6">
    <source>
        <dbReference type="ARBA" id="ARBA00022630"/>
    </source>
</evidence>
<evidence type="ECO:0000259" key="17">
    <source>
        <dbReference type="Pfam" id="PF01180"/>
    </source>
</evidence>
<comment type="pathway">
    <text evidence="2 16">Pyrimidine metabolism; UMP biosynthesis via de novo pathway; orotate from (S)-dihydroorotate (quinone route): step 1/1.</text>
</comment>
<keyword evidence="12 16" id="KW-0560">Oxidoreductase</keyword>
<dbReference type="Pfam" id="PF01180">
    <property type="entry name" value="DHO_dh"/>
    <property type="match status" value="1"/>
</dbReference>
<keyword evidence="11 16" id="KW-1133">Transmembrane helix</keyword>
<evidence type="ECO:0000256" key="13">
    <source>
        <dbReference type="ARBA" id="ARBA00023128"/>
    </source>
</evidence>
<comment type="cofactor">
    <cofactor evidence="16">
        <name>FMN</name>
        <dbReference type="ChEBI" id="CHEBI:58210"/>
    </cofactor>
    <text evidence="16">Binds 1 FMN per subunit.</text>
</comment>
<evidence type="ECO:0000256" key="9">
    <source>
        <dbReference type="ARBA" id="ARBA00022792"/>
    </source>
</evidence>
<evidence type="ECO:0000256" key="12">
    <source>
        <dbReference type="ARBA" id="ARBA00023002"/>
    </source>
</evidence>
<sequence length="399" mass="43594">MALRLKLRLIRTFVITTSGLIVYTIADKFYEPVLKPALQLLDPETAHDLAIFAAKHGLVPKDKGKDWSGLSCEVWGRQFQNPIGLAAGFDKHGECVDAMLSTGFGFVEVGSVTPEPQDGNPKPRIFRLEKDRAVINRCGFNSVGSFLVSERLRKRLSDVRKAQPGVVGVNLGKNRDTQDAKLDYEKGVVAFADIADYLVINVSSPNTPNLRNLQQKNQLVDLLEHVIAVRDATLKERSPNGRPPILVKISPDLSDEELKDIVDACMQLSIDGIVISNTTVQRPPDLLEKKVAEEKGGLSGPPLNKISNALIQKVYKMTDGRLVIVGVGGVSSAEDAYDKIRAGASLIELYTALAYEGPGLVRKIKLGLSELLQRDGFQSVQEAVGKDVILSTVPYGMRN</sequence>
<dbReference type="SUPFAM" id="SSF51395">
    <property type="entry name" value="FMN-linked oxidoreductases"/>
    <property type="match status" value="1"/>
</dbReference>
<dbReference type="InterPro" id="IPR005719">
    <property type="entry name" value="Dihydroorotate_DH_2"/>
</dbReference>
<dbReference type="EMBL" id="JANCYU010000030">
    <property type="protein sequence ID" value="KAK4525473.1"/>
    <property type="molecule type" value="Genomic_DNA"/>
</dbReference>
<comment type="catalytic activity">
    <reaction evidence="15 16">
        <text>(S)-dihydroorotate + a quinone = orotate + a quinol</text>
        <dbReference type="Rhea" id="RHEA:30187"/>
        <dbReference type="ChEBI" id="CHEBI:24646"/>
        <dbReference type="ChEBI" id="CHEBI:30839"/>
        <dbReference type="ChEBI" id="CHEBI:30864"/>
        <dbReference type="ChEBI" id="CHEBI:132124"/>
        <dbReference type="EC" id="1.3.5.2"/>
    </reaction>
</comment>
<dbReference type="GO" id="GO:0106430">
    <property type="term" value="F:dihydroorotate dehydrogenase (quinone) activity"/>
    <property type="evidence" value="ECO:0007669"/>
    <property type="project" value="UniProtKB-EC"/>
</dbReference>
<dbReference type="PROSITE" id="PS00912">
    <property type="entry name" value="DHODEHASE_2"/>
    <property type="match status" value="1"/>
</dbReference>
<name>A0AAV9IDR4_9RHOD</name>
<proteinExistence type="inferred from homology"/>
<accession>A0AAV9IDR4</accession>
<comment type="subcellular location">
    <subcellularLocation>
        <location evidence="1 16">Mitochondrion inner membrane</location>
        <topology evidence="1 16">Single-pass membrane protein</topology>
    </subcellularLocation>
</comment>
<keyword evidence="19" id="KW-1185">Reference proteome</keyword>
<evidence type="ECO:0000256" key="2">
    <source>
        <dbReference type="ARBA" id="ARBA00005161"/>
    </source>
</evidence>
<dbReference type="InterPro" id="IPR050074">
    <property type="entry name" value="DHO_dehydrogenase"/>
</dbReference>
<evidence type="ECO:0000256" key="11">
    <source>
        <dbReference type="ARBA" id="ARBA00022989"/>
    </source>
</evidence>